<evidence type="ECO:0000313" key="2">
    <source>
        <dbReference type="EMBL" id="CAB4186014.1"/>
    </source>
</evidence>
<gene>
    <name evidence="2" type="ORF">UFOVP1133_4</name>
    <name evidence="3" type="ORF">UFOVP1249_21</name>
    <name evidence="4" type="ORF">UFOVP1494_13</name>
    <name evidence="5" type="ORF">UFOVP1583_21</name>
    <name evidence="1" type="ORF">UFOVP968_24</name>
</gene>
<dbReference type="EMBL" id="LR798427">
    <property type="protein sequence ID" value="CAB5231079.1"/>
    <property type="molecule type" value="Genomic_DNA"/>
</dbReference>
<dbReference type="EMBL" id="LR796909">
    <property type="protein sequence ID" value="CAB4174111.1"/>
    <property type="molecule type" value="Genomic_DNA"/>
</dbReference>
<sequence length="151" mass="15558">MSVLLNNDVYFKIGATSATAVNLSSRVSQVQIVREYDEVETTALGAVGHARIAGLSNDSYVVTFYQDHASALVNQTIEPLLGTATIYIEAFPTGAAAAAGGTPPTASATNPKYSSATVFLGSWTPISGGVADLATIDVTFKVNGQIAKATS</sequence>
<reference evidence="1" key="1">
    <citation type="submission" date="2020-05" db="EMBL/GenBank/DDBJ databases">
        <authorList>
            <person name="Chiriac C."/>
            <person name="Salcher M."/>
            <person name="Ghai R."/>
            <person name="Kavagutti S V."/>
        </authorList>
    </citation>
    <scope>NUCLEOTIDE SEQUENCE</scope>
</reference>
<organism evidence="1">
    <name type="scientific">uncultured Caudovirales phage</name>
    <dbReference type="NCBI Taxonomy" id="2100421"/>
    <lineage>
        <taxon>Viruses</taxon>
        <taxon>Duplodnaviria</taxon>
        <taxon>Heunggongvirae</taxon>
        <taxon>Uroviricota</taxon>
        <taxon>Caudoviricetes</taxon>
        <taxon>Peduoviridae</taxon>
        <taxon>Maltschvirus</taxon>
        <taxon>Maltschvirus maltsch</taxon>
    </lineage>
</organism>
<dbReference type="EMBL" id="LR797186">
    <property type="protein sequence ID" value="CAB4192402.1"/>
    <property type="molecule type" value="Genomic_DNA"/>
</dbReference>
<protein>
    <submittedName>
        <fullName evidence="1">Uncharacterized protein</fullName>
    </submittedName>
</protein>
<proteinExistence type="predicted"/>
<evidence type="ECO:0000313" key="4">
    <source>
        <dbReference type="EMBL" id="CAB4217135.1"/>
    </source>
</evidence>
<dbReference type="EMBL" id="LR797457">
    <property type="protein sequence ID" value="CAB4217135.1"/>
    <property type="molecule type" value="Genomic_DNA"/>
</dbReference>
<accession>A0A6J5PXJ6</accession>
<evidence type="ECO:0000313" key="1">
    <source>
        <dbReference type="EMBL" id="CAB4174111.1"/>
    </source>
</evidence>
<dbReference type="EMBL" id="LR797092">
    <property type="protein sequence ID" value="CAB4186014.1"/>
    <property type="molecule type" value="Genomic_DNA"/>
</dbReference>
<evidence type="ECO:0000313" key="3">
    <source>
        <dbReference type="EMBL" id="CAB4192402.1"/>
    </source>
</evidence>
<evidence type="ECO:0000313" key="5">
    <source>
        <dbReference type="EMBL" id="CAB5231079.1"/>
    </source>
</evidence>
<name>A0A6J5PXJ6_9CAUD</name>